<keyword evidence="2 8" id="KW-0245">EGF-like domain</keyword>
<dbReference type="InterPro" id="IPR002870">
    <property type="entry name" value="Peptidase_M12B_N"/>
</dbReference>
<feature type="domain" description="Peptidase M12B" evidence="15">
    <location>
        <begin position="200"/>
        <end position="399"/>
    </location>
</feature>
<evidence type="ECO:0000256" key="12">
    <source>
        <dbReference type="SAM" id="SignalP"/>
    </source>
</evidence>
<feature type="disulfide bond" evidence="8">
    <location>
        <begin position="632"/>
        <end position="642"/>
    </location>
</feature>
<evidence type="ECO:0000256" key="8">
    <source>
        <dbReference type="PROSITE-ProRule" id="PRU00076"/>
    </source>
</evidence>
<dbReference type="Ensembl" id="ENSPKIT00000021392.1">
    <property type="protein sequence ID" value="ENSPKIP00000040373.1"/>
    <property type="gene ID" value="ENSPKIG00000017364.1"/>
</dbReference>
<dbReference type="Pfam" id="PF01562">
    <property type="entry name" value="Pep_M12B_propep"/>
    <property type="match status" value="1"/>
</dbReference>
<dbReference type="InterPro" id="IPR034027">
    <property type="entry name" value="Reprolysin_adamalysin"/>
</dbReference>
<dbReference type="InterPro" id="IPR001762">
    <property type="entry name" value="Disintegrin_dom"/>
</dbReference>
<dbReference type="GO" id="GO:0046872">
    <property type="term" value="F:metal ion binding"/>
    <property type="evidence" value="ECO:0007669"/>
    <property type="project" value="UniProtKB-KW"/>
</dbReference>
<dbReference type="Pfam" id="PF08516">
    <property type="entry name" value="ADAM_CR"/>
    <property type="match status" value="1"/>
</dbReference>
<dbReference type="CTD" id="368917"/>
<dbReference type="Ensembl" id="ENSPKIT00000021444.1">
    <property type="protein sequence ID" value="ENSPKIP00000040424.1"/>
    <property type="gene ID" value="ENSPKIG00000017364.1"/>
</dbReference>
<evidence type="ECO:0000256" key="2">
    <source>
        <dbReference type="ARBA" id="ARBA00022536"/>
    </source>
</evidence>
<dbReference type="InterPro" id="IPR001590">
    <property type="entry name" value="Peptidase_M12B"/>
</dbReference>
<reference evidence="16" key="1">
    <citation type="submission" date="2025-05" db="UniProtKB">
        <authorList>
            <consortium name="Ensembl"/>
        </authorList>
    </citation>
    <scope>IDENTIFICATION</scope>
</reference>
<accession>A0A3B3TCD4</accession>
<evidence type="ECO:0000256" key="3">
    <source>
        <dbReference type="ARBA" id="ARBA00022692"/>
    </source>
</evidence>
<dbReference type="GO" id="GO:0050839">
    <property type="term" value="F:cell adhesion molecule binding"/>
    <property type="evidence" value="ECO:0007669"/>
    <property type="project" value="TreeGrafter"/>
</dbReference>
<evidence type="ECO:0000313" key="16">
    <source>
        <dbReference type="Ensembl" id="ENSPKIP00000040424.1"/>
    </source>
</evidence>
<dbReference type="GeneID" id="111850379"/>
<evidence type="ECO:0000256" key="7">
    <source>
        <dbReference type="PROSITE-ProRule" id="PRU00068"/>
    </source>
</evidence>
<keyword evidence="17" id="KW-1185">Reference proteome</keyword>
<dbReference type="KEGG" id="pki:111850379"/>
<keyword evidence="12" id="KW-0732">Signal</keyword>
<evidence type="ECO:0000259" key="14">
    <source>
        <dbReference type="PROSITE" id="PS50214"/>
    </source>
</evidence>
<dbReference type="SUPFAM" id="SSF57552">
    <property type="entry name" value="Blood coagulation inhibitor (disintegrin)"/>
    <property type="match status" value="1"/>
</dbReference>
<dbReference type="FunFam" id="3.40.390.10:FF:000002">
    <property type="entry name" value="Disintegrin and metalloproteinase domain-containing protein 22"/>
    <property type="match status" value="1"/>
</dbReference>
<evidence type="ECO:0000256" key="6">
    <source>
        <dbReference type="ARBA" id="ARBA00023157"/>
    </source>
</evidence>
<dbReference type="InterPro" id="IPR036436">
    <property type="entry name" value="Disintegrin_dom_sf"/>
</dbReference>
<feature type="domain" description="EGF-like" evidence="13">
    <location>
        <begin position="628"/>
        <end position="660"/>
    </location>
</feature>
<dbReference type="Gene3D" id="3.40.390.10">
    <property type="entry name" value="Collagenase (Catalytic Domain)"/>
    <property type="match status" value="1"/>
</dbReference>
<proteinExistence type="predicted"/>
<evidence type="ECO:0000256" key="11">
    <source>
        <dbReference type="SAM" id="Phobius"/>
    </source>
</evidence>
<comment type="subcellular location">
    <subcellularLocation>
        <location evidence="1">Membrane</location>
        <topology evidence="1">Single-pass type I membrane protein</topology>
    </subcellularLocation>
</comment>
<feature type="compositionally biased region" description="Pro residues" evidence="10">
    <location>
        <begin position="804"/>
        <end position="818"/>
    </location>
</feature>
<dbReference type="SMART" id="SM00608">
    <property type="entry name" value="ACR"/>
    <property type="match status" value="1"/>
</dbReference>
<dbReference type="InterPro" id="IPR013111">
    <property type="entry name" value="EGF_extracell"/>
</dbReference>
<dbReference type="GO" id="GO:0004222">
    <property type="term" value="F:metalloendopeptidase activity"/>
    <property type="evidence" value="ECO:0007669"/>
    <property type="project" value="InterPro"/>
</dbReference>
<dbReference type="PROSITE" id="PS50026">
    <property type="entry name" value="EGF_3"/>
    <property type="match status" value="1"/>
</dbReference>
<evidence type="ECO:0000313" key="17">
    <source>
        <dbReference type="Proteomes" id="UP000261540"/>
    </source>
</evidence>
<dbReference type="SMART" id="SM00050">
    <property type="entry name" value="DISIN"/>
    <property type="match status" value="1"/>
</dbReference>
<dbReference type="GO" id="GO:0051044">
    <property type="term" value="P:positive regulation of membrane protein ectodomain proteolysis"/>
    <property type="evidence" value="ECO:0007669"/>
    <property type="project" value="TreeGrafter"/>
</dbReference>
<feature type="active site" evidence="9">
    <location>
        <position position="336"/>
    </location>
</feature>
<dbReference type="Pfam" id="PF07974">
    <property type="entry name" value="EGF_2"/>
    <property type="match status" value="1"/>
</dbReference>
<dbReference type="Gene3D" id="4.10.70.10">
    <property type="entry name" value="Disintegrin domain"/>
    <property type="match status" value="1"/>
</dbReference>
<protein>
    <submittedName>
        <fullName evidence="16">ADAM metallopeptidase domain 8</fullName>
    </submittedName>
</protein>
<sequence>MRCGTFLPLFLFIVSSCAPLAENSDKLPHVKEYDIVKPQKLGLRAKRSTKQTYPEEQQFALTIEGKNYTVHLEKNKNLLSDDYTVTHYLENGLEVTASPRNKDHCYYLGHFQDIEDSSISVGLCSGMRGFLRVGQAVYLIEPLGSSADGDHALYRQEHLRRNKRAACGHGNATVYDLIPGVAAHMLPSGLKSQPLMRPQRFVELFLVADNAEFQKFGKSMQKIEARMLEVANHVDKLYRPLNFRVMLVGLEVWSYRDNIDVKSDPHETLKNFLSWRKENLIKKKKHDNAQFITGVEFVGPTVGLAVKSTMCTLDSGAVNEDHNVNPIGVASTIAHEMGHNLGMSHDASQCTCGTRSPSHNCIMSDTVGLVYPEAFSGCSLTELREFVENQNPTCLLDVPGTDRLFGGPVCGNAFVEPGEQCDCGTVEECSDSCCNASTCQLAEGAECAQGECCQQCQIKPAGSLCRASATDCDLAEYCTGQSPHCPKDTFKMNGVPCYSERGYCYNGRCPTLQSHCTHLWGKGTQVALDVCFKQNIQGTKDAYCRKSSYGNQGCAPRDMKCGKIFCSGGSEFPITHQKATITLGPRVQCKIAVDNSDGEDLGMVPTGTKCGDKKVCLGHACQDIAAYGSGDCSAKCNNRGVCNHERQCHCDPGWAPPYCSTRLANAPLDWFPLVVGVSVTVVVILVLATGAALYHRRKTRRPYLCKTKCPGGSGLSNPVFQEGGIRDSPPQISQPMFMESTDTRALSFPVGITVIPSRPAPQSPGQPASGSAQVVKPTTPPPPVPQARPSPPTKPLPALNVRPQTPPSGPSPPVPPAKPTSAQPPWKHKQVAVGRTAGPKPPPKPR</sequence>
<dbReference type="SUPFAM" id="SSF55486">
    <property type="entry name" value="Metalloproteases ('zincins'), catalytic domain"/>
    <property type="match status" value="1"/>
</dbReference>
<feature type="chain" id="PRO_5044589414" evidence="12">
    <location>
        <begin position="24"/>
        <end position="846"/>
    </location>
</feature>
<dbReference type="PANTHER" id="PTHR11905">
    <property type="entry name" value="ADAM A DISINTEGRIN AND METALLOPROTEASE DOMAIN"/>
    <property type="match status" value="1"/>
</dbReference>
<evidence type="ECO:0000256" key="1">
    <source>
        <dbReference type="ARBA" id="ARBA00004479"/>
    </source>
</evidence>
<dbReference type="RefSeq" id="XP_023679993.1">
    <property type="nucleotide sequence ID" value="XM_023824225.2"/>
</dbReference>
<dbReference type="PROSITE" id="PS51257">
    <property type="entry name" value="PROKAR_LIPOPROTEIN"/>
    <property type="match status" value="1"/>
</dbReference>
<dbReference type="OrthoDB" id="5951731at2759"/>
<feature type="signal peptide" evidence="12">
    <location>
        <begin position="1"/>
        <end position="23"/>
    </location>
</feature>
<feature type="region of interest" description="Disordered" evidence="10">
    <location>
        <begin position="716"/>
        <end position="735"/>
    </location>
</feature>
<dbReference type="GO" id="GO:0006508">
    <property type="term" value="P:proteolysis"/>
    <property type="evidence" value="ECO:0007669"/>
    <property type="project" value="InterPro"/>
</dbReference>
<feature type="domain" description="Disintegrin" evidence="14">
    <location>
        <begin position="407"/>
        <end position="493"/>
    </location>
</feature>
<evidence type="ECO:0000259" key="13">
    <source>
        <dbReference type="PROSITE" id="PS50026"/>
    </source>
</evidence>
<feature type="binding site" evidence="9">
    <location>
        <position position="345"/>
    </location>
    <ligand>
        <name>Zn(2+)</name>
        <dbReference type="ChEBI" id="CHEBI:29105"/>
        <note>catalytic</note>
    </ligand>
</feature>
<dbReference type="AlphaFoldDB" id="A0A3B3TCD4"/>
<evidence type="ECO:0000256" key="4">
    <source>
        <dbReference type="ARBA" id="ARBA00022989"/>
    </source>
</evidence>
<dbReference type="CDD" id="cd04269">
    <property type="entry name" value="ZnMc_adamalysin_II_like"/>
    <property type="match status" value="1"/>
</dbReference>
<dbReference type="PROSITE" id="PS50214">
    <property type="entry name" value="DISINTEGRIN_2"/>
    <property type="match status" value="1"/>
</dbReference>
<dbReference type="Pfam" id="PF01421">
    <property type="entry name" value="Reprolysin"/>
    <property type="match status" value="1"/>
</dbReference>
<dbReference type="GO" id="GO:0005886">
    <property type="term" value="C:plasma membrane"/>
    <property type="evidence" value="ECO:0007669"/>
    <property type="project" value="UniProtKB-ARBA"/>
</dbReference>
<keyword evidence="9" id="KW-0479">Metal-binding</keyword>
<feature type="disulfide bond" evidence="8">
    <location>
        <begin position="650"/>
        <end position="659"/>
    </location>
</feature>
<organism evidence="16 17">
    <name type="scientific">Paramormyrops kingsleyae</name>
    <dbReference type="NCBI Taxonomy" id="1676925"/>
    <lineage>
        <taxon>Eukaryota</taxon>
        <taxon>Metazoa</taxon>
        <taxon>Chordata</taxon>
        <taxon>Craniata</taxon>
        <taxon>Vertebrata</taxon>
        <taxon>Euteleostomi</taxon>
        <taxon>Actinopterygii</taxon>
        <taxon>Neopterygii</taxon>
        <taxon>Teleostei</taxon>
        <taxon>Osteoglossocephala</taxon>
        <taxon>Osteoglossomorpha</taxon>
        <taxon>Osteoglossiformes</taxon>
        <taxon>Mormyridae</taxon>
        <taxon>Paramormyrops</taxon>
    </lineage>
</organism>
<feature type="binding site" evidence="9">
    <location>
        <position position="335"/>
    </location>
    <ligand>
        <name>Zn(2+)</name>
        <dbReference type="ChEBI" id="CHEBI:29105"/>
        <note>catalytic</note>
    </ligand>
</feature>
<evidence type="ECO:0000256" key="10">
    <source>
        <dbReference type="SAM" id="MobiDB-lite"/>
    </source>
</evidence>
<dbReference type="PROSITE" id="PS01186">
    <property type="entry name" value="EGF_2"/>
    <property type="match status" value="1"/>
</dbReference>
<dbReference type="GO" id="GO:0002693">
    <property type="term" value="P:positive regulation of cellular extravasation"/>
    <property type="evidence" value="ECO:0007669"/>
    <property type="project" value="TreeGrafter"/>
</dbReference>
<feature type="compositionally biased region" description="Pro residues" evidence="10">
    <location>
        <begin position="778"/>
        <end position="795"/>
    </location>
</feature>
<dbReference type="PROSITE" id="PS00427">
    <property type="entry name" value="DISINTEGRIN_1"/>
    <property type="match status" value="1"/>
</dbReference>
<dbReference type="InterPro" id="IPR000742">
    <property type="entry name" value="EGF"/>
</dbReference>
<keyword evidence="9" id="KW-0862">Zinc</keyword>
<keyword evidence="5 11" id="KW-0472">Membrane</keyword>
<dbReference type="GeneTree" id="ENSGT00940000158585"/>
<dbReference type="PANTHER" id="PTHR11905:SF20">
    <property type="entry name" value="DISINTEGRIN AND METALLOPROTEINASE DOMAIN-CONTAINING PROTEIN 8"/>
    <property type="match status" value="1"/>
</dbReference>
<dbReference type="Pfam" id="PF00200">
    <property type="entry name" value="Disintegrin"/>
    <property type="match status" value="1"/>
</dbReference>
<keyword evidence="4 11" id="KW-1133">Transmembrane helix</keyword>
<dbReference type="InterPro" id="IPR006586">
    <property type="entry name" value="ADAM_Cys-rich"/>
</dbReference>
<evidence type="ECO:0000256" key="9">
    <source>
        <dbReference type="PROSITE-ProRule" id="PRU00276"/>
    </source>
</evidence>
<evidence type="ECO:0000256" key="5">
    <source>
        <dbReference type="ARBA" id="ARBA00023136"/>
    </source>
</evidence>
<feature type="transmembrane region" description="Helical" evidence="11">
    <location>
        <begin position="670"/>
        <end position="694"/>
    </location>
</feature>
<dbReference type="PRINTS" id="PR00289">
    <property type="entry name" value="DISINTEGRIN"/>
</dbReference>
<feature type="region of interest" description="Disordered" evidence="10">
    <location>
        <begin position="754"/>
        <end position="846"/>
    </location>
</feature>
<feature type="disulfide bond" evidence="7">
    <location>
        <begin position="465"/>
        <end position="485"/>
    </location>
</feature>
<dbReference type="Proteomes" id="UP000261540">
    <property type="component" value="Unplaced"/>
</dbReference>
<evidence type="ECO:0000259" key="15">
    <source>
        <dbReference type="PROSITE" id="PS50215"/>
    </source>
</evidence>
<keyword evidence="6 8" id="KW-1015">Disulfide bond</keyword>
<dbReference type="GO" id="GO:0006954">
    <property type="term" value="P:inflammatory response"/>
    <property type="evidence" value="ECO:0007669"/>
    <property type="project" value="TreeGrafter"/>
</dbReference>
<dbReference type="STRING" id="1676925.ENSPKIP00000040424"/>
<dbReference type="FunFam" id="4.10.70.10:FF:000001">
    <property type="entry name" value="Disintegrin and metalloproteinase domain-containing protein 22"/>
    <property type="match status" value="1"/>
</dbReference>
<dbReference type="RefSeq" id="XP_023679992.1">
    <property type="nucleotide sequence ID" value="XM_023824224.2"/>
</dbReference>
<name>A0A3B3TCD4_9TELE</name>
<feature type="binding site" evidence="9">
    <location>
        <position position="339"/>
    </location>
    <ligand>
        <name>Zn(2+)</name>
        <dbReference type="ChEBI" id="CHEBI:29105"/>
        <note>catalytic</note>
    </ligand>
</feature>
<dbReference type="GO" id="GO:0002020">
    <property type="term" value="F:protease binding"/>
    <property type="evidence" value="ECO:0007669"/>
    <property type="project" value="Ensembl"/>
</dbReference>
<keyword evidence="3 11" id="KW-0812">Transmembrane</keyword>
<dbReference type="InterPro" id="IPR024079">
    <property type="entry name" value="MetalloPept_cat_dom_sf"/>
</dbReference>
<comment type="caution">
    <text evidence="8">Lacks conserved residue(s) required for the propagation of feature annotation.</text>
</comment>
<dbReference type="PROSITE" id="PS50215">
    <property type="entry name" value="ADAM_MEPRO"/>
    <property type="match status" value="1"/>
</dbReference>
<dbReference type="GO" id="GO:0022407">
    <property type="term" value="P:regulation of cell-cell adhesion"/>
    <property type="evidence" value="ECO:0007669"/>
    <property type="project" value="TreeGrafter"/>
</dbReference>
<dbReference type="InterPro" id="IPR018358">
    <property type="entry name" value="Disintegrin_CS"/>
</dbReference>